<feature type="region of interest" description="Disordered" evidence="1">
    <location>
        <begin position="254"/>
        <end position="318"/>
    </location>
</feature>
<feature type="region of interest" description="Disordered" evidence="1">
    <location>
        <begin position="189"/>
        <end position="221"/>
    </location>
</feature>
<dbReference type="VEuPathDB" id="TriTrypDB:LpyrH10_12_1930"/>
<feature type="region of interest" description="Disordered" evidence="1">
    <location>
        <begin position="81"/>
        <end position="107"/>
    </location>
</feature>
<sequence length="426" mass="45783">MPPPTSPPRLAGAALLVALLVCSFLLVVPSPAASRVEVKGSREYESVKEDFLCRACVGLGEVFFDEVLPPLADRYRLSTVATSGGSSSSSPPSSAPPRAAPKASHRQREQMIVEVHDAIDALCDALEKSIQRQSVAAAATVAANDAAAQQLLNPLVSSKDLHDGVIIACPMALEEMNEALTDTAFKHLLPGEGKHAPSSNTKEQEKAHDVSSKKPGSTPPAYRLPAAGTFCEEVGLCSPYVHYHITSDADVRRRAREAQEAASIRLDASDPPPTTRDNSGKQKKSTTGPKAAQRNPPNQKEAPPKKSTSNEGPSGEDESLMATLHRVFQRETWRQLKNSLNTTEVLSVGFWLRGLSLMADSDVRFHVQAYVPFVVVYSVCLAAVLLVVLAAVFLCHRPRPSLRAVKAGPHATDRPPSNSGHLKKHQ</sequence>
<evidence type="ECO:0000256" key="3">
    <source>
        <dbReference type="SAM" id="SignalP"/>
    </source>
</evidence>
<feature type="chain" id="PRO_5005874444" description="Transmembrane protein" evidence="3">
    <location>
        <begin position="35"/>
        <end position="426"/>
    </location>
</feature>
<evidence type="ECO:0008006" key="6">
    <source>
        <dbReference type="Google" id="ProtNLM"/>
    </source>
</evidence>
<keyword evidence="2" id="KW-0472">Membrane</keyword>
<keyword evidence="2" id="KW-1133">Transmembrane helix</keyword>
<keyword evidence="3" id="KW-0732">Signal</keyword>
<comment type="caution">
    <text evidence="4">The sequence shown here is derived from an EMBL/GenBank/DDBJ whole genome shotgun (WGS) entry which is preliminary data.</text>
</comment>
<feature type="compositionally biased region" description="Basic and acidic residues" evidence="1">
    <location>
        <begin position="202"/>
        <end position="212"/>
    </location>
</feature>
<dbReference type="GeneID" id="26906305"/>
<name>A0A0N1J4Q4_LEPPY</name>
<dbReference type="OMA" id="ACPMALE"/>
<reference evidence="4 5" key="1">
    <citation type="submission" date="2015-07" db="EMBL/GenBank/DDBJ databases">
        <title>High-quality genome of monoxenous trypanosomatid Leptomonas pyrrhocoris.</title>
        <authorList>
            <person name="Flegontov P."/>
            <person name="Butenko A."/>
            <person name="Firsov S."/>
            <person name="Vlcek C."/>
            <person name="Logacheva M.D."/>
            <person name="Field M."/>
            <person name="Filatov D."/>
            <person name="Flegontova O."/>
            <person name="Gerasimov E."/>
            <person name="Jackson A.P."/>
            <person name="Kelly S."/>
            <person name="Opperdoes F."/>
            <person name="O'Reilly A."/>
            <person name="Votypka J."/>
            <person name="Yurchenko V."/>
            <person name="Lukes J."/>
        </authorList>
    </citation>
    <scope>NUCLEOTIDE SEQUENCE [LARGE SCALE GENOMIC DNA]</scope>
    <source>
        <strain evidence="4">H10</strain>
    </source>
</reference>
<dbReference type="OrthoDB" id="243981at2759"/>
<proteinExistence type="predicted"/>
<feature type="transmembrane region" description="Helical" evidence="2">
    <location>
        <begin position="370"/>
        <end position="394"/>
    </location>
</feature>
<accession>A0A0N1J4Q4</accession>
<feature type="compositionally biased region" description="Low complexity" evidence="1">
    <location>
        <begin position="81"/>
        <end position="92"/>
    </location>
</feature>
<evidence type="ECO:0000313" key="4">
    <source>
        <dbReference type="EMBL" id="KPA78951.1"/>
    </source>
</evidence>
<evidence type="ECO:0000313" key="5">
    <source>
        <dbReference type="Proteomes" id="UP000037923"/>
    </source>
</evidence>
<organism evidence="4 5">
    <name type="scientific">Leptomonas pyrrhocoris</name>
    <name type="common">Firebug parasite</name>
    <dbReference type="NCBI Taxonomy" id="157538"/>
    <lineage>
        <taxon>Eukaryota</taxon>
        <taxon>Discoba</taxon>
        <taxon>Euglenozoa</taxon>
        <taxon>Kinetoplastea</taxon>
        <taxon>Metakinetoplastina</taxon>
        <taxon>Trypanosomatida</taxon>
        <taxon>Trypanosomatidae</taxon>
        <taxon>Leishmaniinae</taxon>
        <taxon>Leptomonas</taxon>
    </lineage>
</organism>
<keyword evidence="2" id="KW-0812">Transmembrane</keyword>
<protein>
    <recommendedName>
        <fullName evidence="6">Transmembrane protein</fullName>
    </recommendedName>
</protein>
<feature type="region of interest" description="Disordered" evidence="1">
    <location>
        <begin position="405"/>
        <end position="426"/>
    </location>
</feature>
<keyword evidence="5" id="KW-1185">Reference proteome</keyword>
<dbReference type="EMBL" id="LGTL01000012">
    <property type="protein sequence ID" value="KPA78951.1"/>
    <property type="molecule type" value="Genomic_DNA"/>
</dbReference>
<dbReference type="RefSeq" id="XP_015657390.1">
    <property type="nucleotide sequence ID" value="XM_015804256.1"/>
</dbReference>
<gene>
    <name evidence="4" type="ORF">ABB37_06015</name>
</gene>
<dbReference type="AlphaFoldDB" id="A0A0N1J4Q4"/>
<evidence type="ECO:0000256" key="2">
    <source>
        <dbReference type="SAM" id="Phobius"/>
    </source>
</evidence>
<feature type="signal peptide" evidence="3">
    <location>
        <begin position="1"/>
        <end position="34"/>
    </location>
</feature>
<evidence type="ECO:0000256" key="1">
    <source>
        <dbReference type="SAM" id="MobiDB-lite"/>
    </source>
</evidence>
<dbReference type="Proteomes" id="UP000037923">
    <property type="component" value="Unassembled WGS sequence"/>
</dbReference>